<dbReference type="AlphaFoldDB" id="X1UM87"/>
<dbReference type="EMBL" id="BARW01034285">
    <property type="protein sequence ID" value="GAJ04717.1"/>
    <property type="molecule type" value="Genomic_DNA"/>
</dbReference>
<gene>
    <name evidence="1" type="ORF">S12H4_53772</name>
</gene>
<organism evidence="1">
    <name type="scientific">marine sediment metagenome</name>
    <dbReference type="NCBI Taxonomy" id="412755"/>
    <lineage>
        <taxon>unclassified sequences</taxon>
        <taxon>metagenomes</taxon>
        <taxon>ecological metagenomes</taxon>
    </lineage>
</organism>
<accession>X1UM87</accession>
<reference evidence="1" key="1">
    <citation type="journal article" date="2014" name="Front. Microbiol.">
        <title>High frequency of phylogenetically diverse reductive dehalogenase-homologous genes in deep subseafloor sedimentary metagenomes.</title>
        <authorList>
            <person name="Kawai M."/>
            <person name="Futagami T."/>
            <person name="Toyoda A."/>
            <person name="Takaki Y."/>
            <person name="Nishi S."/>
            <person name="Hori S."/>
            <person name="Arai W."/>
            <person name="Tsubouchi T."/>
            <person name="Morono Y."/>
            <person name="Uchiyama I."/>
            <person name="Ito T."/>
            <person name="Fujiyama A."/>
            <person name="Inagaki F."/>
            <person name="Takami H."/>
        </authorList>
    </citation>
    <scope>NUCLEOTIDE SEQUENCE</scope>
    <source>
        <strain evidence="1">Expedition CK06-06</strain>
    </source>
</reference>
<protein>
    <submittedName>
        <fullName evidence="1">Uncharacterized protein</fullName>
    </submittedName>
</protein>
<evidence type="ECO:0000313" key="1">
    <source>
        <dbReference type="EMBL" id="GAJ04717.1"/>
    </source>
</evidence>
<sequence length="94" mass="10351">MLVVSIGVAALLLVQTACALIAFYLLSHWVERKEQAVRDFIEVEKQNLAADLRQFVESPGPDQPSPLAVLTDCLCSRWAVQRPERPKGSGMSNA</sequence>
<name>X1UM87_9ZZZZ</name>
<feature type="non-terminal residue" evidence="1">
    <location>
        <position position="94"/>
    </location>
</feature>
<comment type="caution">
    <text evidence="1">The sequence shown here is derived from an EMBL/GenBank/DDBJ whole genome shotgun (WGS) entry which is preliminary data.</text>
</comment>
<proteinExistence type="predicted"/>